<feature type="domain" description="STIL N-terminal" evidence="2">
    <location>
        <begin position="152"/>
        <end position="269"/>
    </location>
</feature>
<dbReference type="GO" id="GO:0005815">
    <property type="term" value="C:microtubule organizing center"/>
    <property type="evidence" value="ECO:0007669"/>
    <property type="project" value="TreeGrafter"/>
</dbReference>
<dbReference type="PANTHER" id="PTHR15128:SF0">
    <property type="entry name" value="SCL-INTERRUPTING LOCUS PROTEIN"/>
    <property type="match status" value="1"/>
</dbReference>
<dbReference type="EMBL" id="CAJOBH010000118">
    <property type="protein sequence ID" value="CAF3762096.1"/>
    <property type="molecule type" value="Genomic_DNA"/>
</dbReference>
<dbReference type="GO" id="GO:0007052">
    <property type="term" value="P:mitotic spindle organization"/>
    <property type="evidence" value="ECO:0007669"/>
    <property type="project" value="TreeGrafter"/>
</dbReference>
<name>A0A8S2IUL4_9BILA</name>
<evidence type="ECO:0000259" key="2">
    <source>
        <dbReference type="Pfam" id="PF15253"/>
    </source>
</evidence>
<dbReference type="Proteomes" id="UP000681967">
    <property type="component" value="Unassembled WGS sequence"/>
</dbReference>
<dbReference type="AlphaFoldDB" id="A0A8S2IUL4"/>
<dbReference type="InterPro" id="IPR057731">
    <property type="entry name" value="STIL_N"/>
</dbReference>
<feature type="compositionally biased region" description="Polar residues" evidence="1">
    <location>
        <begin position="345"/>
        <end position="357"/>
    </location>
</feature>
<evidence type="ECO:0000256" key="1">
    <source>
        <dbReference type="SAM" id="MobiDB-lite"/>
    </source>
</evidence>
<accession>A0A8S2IUL4</accession>
<dbReference type="GO" id="GO:0007224">
    <property type="term" value="P:smoothened signaling pathway"/>
    <property type="evidence" value="ECO:0007669"/>
    <property type="project" value="TreeGrafter"/>
</dbReference>
<dbReference type="GO" id="GO:0071539">
    <property type="term" value="P:protein localization to centrosome"/>
    <property type="evidence" value="ECO:0007669"/>
    <property type="project" value="TreeGrafter"/>
</dbReference>
<proteinExistence type="predicted"/>
<dbReference type="InterPro" id="IPR026123">
    <property type="entry name" value="STIL"/>
</dbReference>
<organism evidence="3 4">
    <name type="scientific">Rotaria magnacalcarata</name>
    <dbReference type="NCBI Taxonomy" id="392030"/>
    <lineage>
        <taxon>Eukaryota</taxon>
        <taxon>Metazoa</taxon>
        <taxon>Spiralia</taxon>
        <taxon>Gnathifera</taxon>
        <taxon>Rotifera</taxon>
        <taxon>Eurotatoria</taxon>
        <taxon>Bdelloidea</taxon>
        <taxon>Philodinida</taxon>
        <taxon>Philodinidae</taxon>
        <taxon>Rotaria</taxon>
    </lineage>
</organism>
<evidence type="ECO:0000313" key="3">
    <source>
        <dbReference type="EMBL" id="CAF3762096.1"/>
    </source>
</evidence>
<feature type="region of interest" description="Disordered" evidence="1">
    <location>
        <begin position="335"/>
        <end position="357"/>
    </location>
</feature>
<dbReference type="GO" id="GO:0031023">
    <property type="term" value="P:microtubule organizing center organization"/>
    <property type="evidence" value="ECO:0007669"/>
    <property type="project" value="TreeGrafter"/>
</dbReference>
<reference evidence="3" key="1">
    <citation type="submission" date="2021-02" db="EMBL/GenBank/DDBJ databases">
        <authorList>
            <person name="Nowell W R."/>
        </authorList>
    </citation>
    <scope>NUCLEOTIDE SEQUENCE</scope>
</reference>
<gene>
    <name evidence="3" type="ORF">BYL167_LOCUS920</name>
</gene>
<comment type="caution">
    <text evidence="3">The sequence shown here is derived from an EMBL/GenBank/DDBJ whole genome shotgun (WGS) entry which is preliminary data.</text>
</comment>
<evidence type="ECO:0000313" key="4">
    <source>
        <dbReference type="Proteomes" id="UP000681967"/>
    </source>
</evidence>
<protein>
    <recommendedName>
        <fullName evidence="2">STIL N-terminal domain-containing protein</fullName>
    </recommendedName>
</protein>
<dbReference type="Pfam" id="PF15253">
    <property type="entry name" value="STIL_N"/>
    <property type="match status" value="1"/>
</dbReference>
<sequence>MSHQTSPMEMYLSFWDSTPIGRSFCLRLCQHEHLSPQLILEGKVISAVIRSQNNSTYHSQTQFIGTLISDDESQRLIYVIDRLLVKDSTTNEFHNHEPLAGEFRIPIQFNNKTFQSINKFKQDGIKVSKSIHVTFFNVMLTNFKHTTDLNQPCFGYCSLDRASKNKILLTLENDPQACSLPLVGIWVSNIVNIQSTFVWAACIRYYMNSSLQQRLRSGINSQQSFLLACFLSTLHNQWVFYEVYSIQTNSTSLMTMGYDVWTCSKTIIIPNSALNQFDLNTSAQVPYDFEFKLVYDVTKTSIISSPSRHQTIKPMNDTRFPPDISFLCKEILPNDDGSDNDNDQHQATLSSPNTNGSLFGVPRIPPKQSIYVSPSWDPLSTTAIKTPKRNIRRSTVSPRSKQISPVVTPTITNDIQWKEEIIERMQSYDSHIQSLTALVAQLLASQSQMQQNSILTPISGYTKCDVAVQSEPLSLRSSLSSSNISNIEYCQQQRTSYNTTTANTVRFISLQ</sequence>
<dbReference type="PANTHER" id="PTHR15128">
    <property type="entry name" value="TAL1 SCL INTERRUPTING LOCUS"/>
    <property type="match status" value="1"/>
</dbReference>